<feature type="transmembrane region" description="Helical" evidence="8">
    <location>
        <begin position="289"/>
        <end position="308"/>
    </location>
</feature>
<comment type="caution">
    <text evidence="10">The sequence shown here is derived from an EMBL/GenBank/DDBJ whole genome shotgun (WGS) entry which is preliminary data.</text>
</comment>
<feature type="transmembrane region" description="Helical" evidence="8">
    <location>
        <begin position="67"/>
        <end position="86"/>
    </location>
</feature>
<keyword evidence="2" id="KW-0813">Transport</keyword>
<name>A0A4Z1P643_9PEZI</name>
<proteinExistence type="predicted"/>
<dbReference type="InterPro" id="IPR004841">
    <property type="entry name" value="AA-permease/SLC12A_dom"/>
</dbReference>
<evidence type="ECO:0000256" key="3">
    <source>
        <dbReference type="ARBA" id="ARBA00022692"/>
    </source>
</evidence>
<dbReference type="FunFam" id="1.20.1740.10:FF:000017">
    <property type="entry name" value="Amino acid permease"/>
    <property type="match status" value="1"/>
</dbReference>
<feature type="region of interest" description="Disordered" evidence="7">
    <location>
        <begin position="1"/>
        <end position="34"/>
    </location>
</feature>
<gene>
    <name evidence="10" type="ORF">E6O75_ATG02262</name>
</gene>
<feature type="transmembrane region" description="Helical" evidence="8">
    <location>
        <begin position="145"/>
        <end position="166"/>
    </location>
</feature>
<dbReference type="InterPro" id="IPR050524">
    <property type="entry name" value="APC_YAT"/>
</dbReference>
<sequence length="592" mass="63678">MSAPQPAMGKGSPDSSAPNYSYEKGTEGTDVENGTTDPVLAIQEEDHGVINHANPLKKSLHGRHMQMIAIGGSIGAGLFVGVGGALSRGGPGSLTLGFLIVGTMMLFTVQALGELAVTYPVNGAFFAYFVRFIDPSWGFAVGWDYGISWLTVLPFELTAAGITIAYWNDTINVGVWVTVFFVLLVLIQFFGVRGYGEVEYVLGIIKIMACAGFIIFGIIVDCGGVPTDKRGYIGAKYWHDPGAFRNGFKGFCSVFVTAAFAFAGTELAGLAAAEAARPAESLPRATKQVFWRIFFFYIVNTFILGLILPSDDDRLLGSSGANTKASPFVLAIKEAGVVGLPSVFNAVITIAVISVANSATFGSTRTFQALAQAGMAPKILAYVDHKGRPIATVALQLAFALLAYINCAPSVGDQFFNWLLALSGVANFFTWGSICLAHIRFRAAWKYSGHEVAELPFKAVGGVVGSYIGLGLNIICLMAQFYTAAWPIGEAELTSSDRVKGFFSAYLAAPIILILYIIWKIISVTSKDPRVNHRGWKLYLKTSEIDVDSGIREGVLRHPDEVAAELEAKRNRTTKQKIMAPLHAVWEGIFAP</sequence>
<organism evidence="10 11">
    <name type="scientific">Venturia nashicola</name>
    <dbReference type="NCBI Taxonomy" id="86259"/>
    <lineage>
        <taxon>Eukaryota</taxon>
        <taxon>Fungi</taxon>
        <taxon>Dikarya</taxon>
        <taxon>Ascomycota</taxon>
        <taxon>Pezizomycotina</taxon>
        <taxon>Dothideomycetes</taxon>
        <taxon>Pleosporomycetidae</taxon>
        <taxon>Venturiales</taxon>
        <taxon>Venturiaceae</taxon>
        <taxon>Venturia</taxon>
    </lineage>
</organism>
<evidence type="ECO:0000256" key="4">
    <source>
        <dbReference type="ARBA" id="ARBA00022970"/>
    </source>
</evidence>
<feature type="transmembrane region" description="Helical" evidence="8">
    <location>
        <begin position="92"/>
        <end position="109"/>
    </location>
</feature>
<feature type="transmembrane region" description="Helical" evidence="8">
    <location>
        <begin position="173"/>
        <end position="194"/>
    </location>
</feature>
<dbReference type="GO" id="GO:0016020">
    <property type="term" value="C:membrane"/>
    <property type="evidence" value="ECO:0007669"/>
    <property type="project" value="UniProtKB-SubCell"/>
</dbReference>
<comment type="subcellular location">
    <subcellularLocation>
        <location evidence="1">Membrane</location>
        <topology evidence="1">Multi-pass membrane protein</topology>
    </subcellularLocation>
</comment>
<dbReference type="GO" id="GO:0015171">
    <property type="term" value="F:amino acid transmembrane transporter activity"/>
    <property type="evidence" value="ECO:0007669"/>
    <property type="project" value="TreeGrafter"/>
</dbReference>
<keyword evidence="5 8" id="KW-1133">Transmembrane helix</keyword>
<dbReference type="Pfam" id="PF00324">
    <property type="entry name" value="AA_permease"/>
    <property type="match status" value="1"/>
</dbReference>
<evidence type="ECO:0000313" key="10">
    <source>
        <dbReference type="EMBL" id="TID23088.1"/>
    </source>
</evidence>
<keyword evidence="4" id="KW-0029">Amino-acid transport</keyword>
<dbReference type="Gene3D" id="1.20.1740.10">
    <property type="entry name" value="Amino acid/polyamine transporter I"/>
    <property type="match status" value="1"/>
</dbReference>
<feature type="transmembrane region" description="Helical" evidence="8">
    <location>
        <begin position="418"/>
        <end position="439"/>
    </location>
</feature>
<protein>
    <submittedName>
        <fullName evidence="10">Amino acid/polyamine transporter I</fullName>
    </submittedName>
</protein>
<feature type="transmembrane region" description="Helical" evidence="8">
    <location>
        <begin position="459"/>
        <end position="482"/>
    </location>
</feature>
<evidence type="ECO:0000256" key="7">
    <source>
        <dbReference type="SAM" id="MobiDB-lite"/>
    </source>
</evidence>
<evidence type="ECO:0000256" key="8">
    <source>
        <dbReference type="SAM" id="Phobius"/>
    </source>
</evidence>
<evidence type="ECO:0000259" key="9">
    <source>
        <dbReference type="Pfam" id="PF00324"/>
    </source>
</evidence>
<evidence type="ECO:0000256" key="6">
    <source>
        <dbReference type="ARBA" id="ARBA00023136"/>
    </source>
</evidence>
<dbReference type="OrthoDB" id="3900342at2759"/>
<keyword evidence="3 8" id="KW-0812">Transmembrane</keyword>
<dbReference type="PANTHER" id="PTHR43341">
    <property type="entry name" value="AMINO ACID PERMEASE"/>
    <property type="match status" value="1"/>
</dbReference>
<feature type="domain" description="Amino acid permease/ SLC12A" evidence="9">
    <location>
        <begin position="64"/>
        <end position="523"/>
    </location>
</feature>
<dbReference type="EMBL" id="SNSC02000007">
    <property type="protein sequence ID" value="TID23088.1"/>
    <property type="molecule type" value="Genomic_DNA"/>
</dbReference>
<evidence type="ECO:0000313" key="11">
    <source>
        <dbReference type="Proteomes" id="UP000298493"/>
    </source>
</evidence>
<feature type="transmembrane region" description="Helical" evidence="8">
    <location>
        <begin position="390"/>
        <end position="412"/>
    </location>
</feature>
<dbReference type="Proteomes" id="UP000298493">
    <property type="component" value="Unassembled WGS sequence"/>
</dbReference>
<feature type="transmembrane region" description="Helical" evidence="8">
    <location>
        <begin position="502"/>
        <end position="522"/>
    </location>
</feature>
<feature type="transmembrane region" description="Helical" evidence="8">
    <location>
        <begin position="116"/>
        <end position="133"/>
    </location>
</feature>
<reference evidence="10 11" key="1">
    <citation type="submission" date="2019-04" db="EMBL/GenBank/DDBJ databases">
        <title>High contiguity whole genome sequence and gene annotation resource for two Venturia nashicola isolates.</title>
        <authorList>
            <person name="Prokchorchik M."/>
            <person name="Won K."/>
            <person name="Lee Y."/>
            <person name="Choi E.D."/>
            <person name="Segonzac C."/>
            <person name="Sohn K.H."/>
        </authorList>
    </citation>
    <scope>NUCLEOTIDE SEQUENCE [LARGE SCALE GENOMIC DNA]</scope>
    <source>
        <strain evidence="10 11">PRI2</strain>
    </source>
</reference>
<feature type="transmembrane region" description="Helical" evidence="8">
    <location>
        <begin position="200"/>
        <end position="220"/>
    </location>
</feature>
<keyword evidence="6 8" id="KW-0472">Membrane</keyword>
<feature type="transmembrane region" description="Helical" evidence="8">
    <location>
        <begin position="328"/>
        <end position="356"/>
    </location>
</feature>
<evidence type="ECO:0000256" key="1">
    <source>
        <dbReference type="ARBA" id="ARBA00004141"/>
    </source>
</evidence>
<accession>A0A4Z1P643</accession>
<evidence type="ECO:0000256" key="2">
    <source>
        <dbReference type="ARBA" id="ARBA00022448"/>
    </source>
</evidence>
<dbReference type="PIRSF" id="PIRSF006060">
    <property type="entry name" value="AA_transporter"/>
    <property type="match status" value="1"/>
</dbReference>
<dbReference type="STRING" id="86259.A0A4Z1P643"/>
<evidence type="ECO:0000256" key="5">
    <source>
        <dbReference type="ARBA" id="ARBA00022989"/>
    </source>
</evidence>
<dbReference type="PANTHER" id="PTHR43341:SF1">
    <property type="entry name" value="GENERAL AMINO-ACID PERMEASE GAP1"/>
    <property type="match status" value="1"/>
</dbReference>
<dbReference type="AlphaFoldDB" id="A0A4Z1P643"/>
<keyword evidence="11" id="KW-1185">Reference proteome</keyword>